<dbReference type="EMBL" id="JBHTKA010000008">
    <property type="protein sequence ID" value="MFD1001905.1"/>
    <property type="molecule type" value="Genomic_DNA"/>
</dbReference>
<keyword evidence="3" id="KW-1185">Reference proteome</keyword>
<evidence type="ECO:0000313" key="2">
    <source>
        <dbReference type="EMBL" id="MFD1001905.1"/>
    </source>
</evidence>
<organism evidence="2 3">
    <name type="scientific">Ohtaekwangia kribbensis</name>
    <dbReference type="NCBI Taxonomy" id="688913"/>
    <lineage>
        <taxon>Bacteria</taxon>
        <taxon>Pseudomonadati</taxon>
        <taxon>Bacteroidota</taxon>
        <taxon>Cytophagia</taxon>
        <taxon>Cytophagales</taxon>
        <taxon>Fulvivirgaceae</taxon>
        <taxon>Ohtaekwangia</taxon>
    </lineage>
</organism>
<feature type="domain" description="DUF6922" evidence="1">
    <location>
        <begin position="3"/>
        <end position="30"/>
    </location>
</feature>
<dbReference type="InterPro" id="IPR053830">
    <property type="entry name" value="DUF6922"/>
</dbReference>
<accession>A0ABW3K6M4</accession>
<gene>
    <name evidence="2" type="ORF">ACFQ21_21445</name>
</gene>
<evidence type="ECO:0000259" key="1">
    <source>
        <dbReference type="Pfam" id="PF21956"/>
    </source>
</evidence>
<proteinExistence type="predicted"/>
<dbReference type="RefSeq" id="WP_377584039.1">
    <property type="nucleotide sequence ID" value="NZ_JBHTKA010000008.1"/>
</dbReference>
<dbReference type="Pfam" id="PF21956">
    <property type="entry name" value="DUF6922"/>
    <property type="match status" value="1"/>
</dbReference>
<dbReference type="Proteomes" id="UP001597112">
    <property type="component" value="Unassembled WGS sequence"/>
</dbReference>
<name>A0ABW3K6M4_9BACT</name>
<comment type="caution">
    <text evidence="2">The sequence shown here is derived from an EMBL/GenBank/DDBJ whole genome shotgun (WGS) entry which is preliminary data.</text>
</comment>
<reference evidence="3" key="1">
    <citation type="journal article" date="2019" name="Int. J. Syst. Evol. Microbiol.">
        <title>The Global Catalogue of Microorganisms (GCM) 10K type strain sequencing project: providing services to taxonomists for standard genome sequencing and annotation.</title>
        <authorList>
            <consortium name="The Broad Institute Genomics Platform"/>
            <consortium name="The Broad Institute Genome Sequencing Center for Infectious Disease"/>
            <person name="Wu L."/>
            <person name="Ma J."/>
        </authorList>
    </citation>
    <scope>NUCLEOTIDE SEQUENCE [LARGE SCALE GENOMIC DNA]</scope>
    <source>
        <strain evidence="3">CCUG 58938</strain>
    </source>
</reference>
<protein>
    <submittedName>
        <fullName evidence="2">DUF6922 domain-containing protein</fullName>
    </submittedName>
</protein>
<evidence type="ECO:0000313" key="3">
    <source>
        <dbReference type="Proteomes" id="UP001597112"/>
    </source>
</evidence>
<sequence length="30" mass="3644">MKLSRAAFWDIDLEKLDLERFADFAIIRIF</sequence>